<feature type="region of interest" description="Disordered" evidence="1">
    <location>
        <begin position="1"/>
        <end position="35"/>
    </location>
</feature>
<comment type="caution">
    <text evidence="2">The sequence shown here is derived from an EMBL/GenBank/DDBJ whole genome shotgun (WGS) entry which is preliminary data.</text>
</comment>
<dbReference type="OrthoDB" id="3439489at2759"/>
<evidence type="ECO:0000313" key="2">
    <source>
        <dbReference type="EMBL" id="KAF4446382.1"/>
    </source>
</evidence>
<dbReference type="InterPro" id="IPR031755">
    <property type="entry name" value="Inhibitor_I66"/>
</dbReference>
<reference evidence="2 3" key="1">
    <citation type="submission" date="2020-01" db="EMBL/GenBank/DDBJ databases">
        <title>Identification and distribution of gene clusters putatively required for synthesis of sphingolipid metabolism inhibitors in phylogenetically diverse species of the filamentous fungus Fusarium.</title>
        <authorList>
            <person name="Kim H.-S."/>
            <person name="Busman M."/>
            <person name="Brown D.W."/>
            <person name="Divon H."/>
            <person name="Uhlig S."/>
            <person name="Proctor R.H."/>
        </authorList>
    </citation>
    <scope>NUCLEOTIDE SEQUENCE [LARGE SCALE GENOMIC DNA]</scope>
    <source>
        <strain evidence="2 3">NRRL 20459</strain>
    </source>
</reference>
<organism evidence="2 3">
    <name type="scientific">Fusarium albosuccineum</name>
    <dbReference type="NCBI Taxonomy" id="1237068"/>
    <lineage>
        <taxon>Eukaryota</taxon>
        <taxon>Fungi</taxon>
        <taxon>Dikarya</taxon>
        <taxon>Ascomycota</taxon>
        <taxon>Pezizomycotina</taxon>
        <taxon>Sordariomycetes</taxon>
        <taxon>Hypocreomycetidae</taxon>
        <taxon>Hypocreales</taxon>
        <taxon>Nectriaceae</taxon>
        <taxon>Fusarium</taxon>
        <taxon>Fusarium decemcellulare species complex</taxon>
    </lineage>
</organism>
<gene>
    <name evidence="2" type="ORF">FALBO_17085</name>
</gene>
<dbReference type="Pfam" id="PF16850">
    <property type="entry name" value="Inhibitor_I66"/>
    <property type="match status" value="1"/>
</dbReference>
<dbReference type="GO" id="GO:0004867">
    <property type="term" value="F:serine-type endopeptidase inhibitor activity"/>
    <property type="evidence" value="ECO:0007669"/>
    <property type="project" value="InterPro"/>
</dbReference>
<dbReference type="Proteomes" id="UP000554235">
    <property type="component" value="Unassembled WGS sequence"/>
</dbReference>
<protein>
    <submittedName>
        <fullName evidence="2">Uncharacterized protein</fullName>
    </submittedName>
</protein>
<dbReference type="Gene3D" id="2.80.10.50">
    <property type="match status" value="1"/>
</dbReference>
<name>A0A8H4K9T4_9HYPO</name>
<accession>A0A8H4K9T4</accession>
<evidence type="ECO:0000256" key="1">
    <source>
        <dbReference type="SAM" id="MobiDB-lite"/>
    </source>
</evidence>
<evidence type="ECO:0000313" key="3">
    <source>
        <dbReference type="Proteomes" id="UP000554235"/>
    </source>
</evidence>
<keyword evidence="3" id="KW-1185">Reference proteome</keyword>
<sequence length="125" mass="13949">MESIDGSFTIKVDGKNISHPPGGSHEPRIPAQPGSEPAVFNLRNCHLESGEWVLGRFHVEDLSLRPKHVYWFKKDQAHGVQPVFAVQNGGSYDLKFAGASLAIIDDKLYSPLLDQPRQPMEIKMQ</sequence>
<dbReference type="EMBL" id="JAADYS010003538">
    <property type="protein sequence ID" value="KAF4446382.1"/>
    <property type="molecule type" value="Genomic_DNA"/>
</dbReference>
<proteinExistence type="predicted"/>
<dbReference type="AlphaFoldDB" id="A0A8H4K9T4"/>